<name>A0A674J8X4_9SAUR</name>
<keyword evidence="2" id="KW-0560">Oxidoreductase</keyword>
<dbReference type="Gene3D" id="3.40.50.720">
    <property type="entry name" value="NAD(P)-binding Rossmann-like Domain"/>
    <property type="match status" value="1"/>
</dbReference>
<reference evidence="3" key="1">
    <citation type="submission" date="2025-08" db="UniProtKB">
        <authorList>
            <consortium name="Ensembl"/>
        </authorList>
    </citation>
    <scope>IDENTIFICATION</scope>
</reference>
<dbReference type="Ensembl" id="ENSTMTT00000017646.1">
    <property type="protein sequence ID" value="ENSTMTP00000017038.1"/>
    <property type="gene ID" value="ENSTMTG00000012513.1"/>
</dbReference>
<proteinExistence type="inferred from homology"/>
<reference evidence="3" key="2">
    <citation type="submission" date="2025-09" db="UniProtKB">
        <authorList>
            <consortium name="Ensembl"/>
        </authorList>
    </citation>
    <scope>IDENTIFICATION</scope>
</reference>
<sequence length="68" mass="7514">NSLSYLSSTDPIDGAQTSIYCATQEGIEMFSGRYFVDCRVQDPRPPARDDAVAKKLWEVSERMVGLAA</sequence>
<keyword evidence="4" id="KW-1185">Reference proteome</keyword>
<accession>A0A674J8X4</accession>
<dbReference type="AlphaFoldDB" id="A0A674J8X4"/>
<dbReference type="Proteomes" id="UP000472274">
    <property type="component" value="Unplaced"/>
</dbReference>
<dbReference type="PANTHER" id="PTHR43157">
    <property type="entry name" value="PHOSPHATIDYLINOSITOL-GLYCAN BIOSYNTHESIS CLASS F PROTEIN-RELATED"/>
    <property type="match status" value="1"/>
</dbReference>
<dbReference type="GeneTree" id="ENSGT00940000155599"/>
<dbReference type="PANTHER" id="PTHR43157:SF44">
    <property type="entry name" value="DEHYDROGENASE_REDUCTASE SDR FAMILY MEMBER 13"/>
    <property type="match status" value="1"/>
</dbReference>
<evidence type="ECO:0000256" key="2">
    <source>
        <dbReference type="ARBA" id="ARBA00023002"/>
    </source>
</evidence>
<evidence type="ECO:0000256" key="1">
    <source>
        <dbReference type="ARBA" id="ARBA00006484"/>
    </source>
</evidence>
<dbReference type="GO" id="GO:0016491">
    <property type="term" value="F:oxidoreductase activity"/>
    <property type="evidence" value="ECO:0007669"/>
    <property type="project" value="UniProtKB-KW"/>
</dbReference>
<dbReference type="InParanoid" id="A0A674J8X4"/>
<protein>
    <recommendedName>
        <fullName evidence="5">Short-chain dehydrogenase</fullName>
    </recommendedName>
</protein>
<organism evidence="3 4">
    <name type="scientific">Terrapene triunguis</name>
    <name type="common">Three-toed box turtle</name>
    <dbReference type="NCBI Taxonomy" id="2587831"/>
    <lineage>
        <taxon>Eukaryota</taxon>
        <taxon>Metazoa</taxon>
        <taxon>Chordata</taxon>
        <taxon>Craniata</taxon>
        <taxon>Vertebrata</taxon>
        <taxon>Euteleostomi</taxon>
        <taxon>Archelosauria</taxon>
        <taxon>Testudinata</taxon>
        <taxon>Testudines</taxon>
        <taxon>Cryptodira</taxon>
        <taxon>Durocryptodira</taxon>
        <taxon>Testudinoidea</taxon>
        <taxon>Emydidae</taxon>
        <taxon>Terrapene</taxon>
    </lineage>
</organism>
<evidence type="ECO:0000313" key="4">
    <source>
        <dbReference type="Proteomes" id="UP000472274"/>
    </source>
</evidence>
<comment type="similarity">
    <text evidence="1">Belongs to the short-chain dehydrogenases/reductases (SDR) family.</text>
</comment>
<evidence type="ECO:0008006" key="5">
    <source>
        <dbReference type="Google" id="ProtNLM"/>
    </source>
</evidence>
<evidence type="ECO:0000313" key="3">
    <source>
        <dbReference type="Ensembl" id="ENSTMTP00000017038.1"/>
    </source>
</evidence>